<dbReference type="EMBL" id="JACHCB010000020">
    <property type="protein sequence ID" value="MBB6112621.1"/>
    <property type="molecule type" value="Genomic_DNA"/>
</dbReference>
<organism evidence="1 2">
    <name type="scientific">Mucilaginibacter lappiensis</name>
    <dbReference type="NCBI Taxonomy" id="354630"/>
    <lineage>
        <taxon>Bacteria</taxon>
        <taxon>Pseudomonadati</taxon>
        <taxon>Bacteroidota</taxon>
        <taxon>Sphingobacteriia</taxon>
        <taxon>Sphingobacteriales</taxon>
        <taxon>Sphingobacteriaceae</taxon>
        <taxon>Mucilaginibacter</taxon>
    </lineage>
</organism>
<proteinExistence type="predicted"/>
<sequence>MKKLNPLVILSGAKDLLCPSESSITDASYLSMTKGFELINL</sequence>
<dbReference type="RefSeq" id="WP_260180818.1">
    <property type="nucleotide sequence ID" value="NZ_FTMG01000020.1"/>
</dbReference>
<evidence type="ECO:0000313" key="2">
    <source>
        <dbReference type="Proteomes" id="UP000541583"/>
    </source>
</evidence>
<accession>A0ABR6PWB2</accession>
<comment type="caution">
    <text evidence="1">The sequence shown here is derived from an EMBL/GenBank/DDBJ whole genome shotgun (WGS) entry which is preliminary data.</text>
</comment>
<gene>
    <name evidence="1" type="ORF">HDF23_005398</name>
</gene>
<evidence type="ECO:0000313" key="1">
    <source>
        <dbReference type="EMBL" id="MBB6112621.1"/>
    </source>
</evidence>
<protein>
    <submittedName>
        <fullName evidence="1">Uncharacterized protein</fullName>
    </submittedName>
</protein>
<keyword evidence="2" id="KW-1185">Reference proteome</keyword>
<name>A0ABR6PWB2_9SPHI</name>
<reference evidence="1 2" key="1">
    <citation type="submission" date="2020-08" db="EMBL/GenBank/DDBJ databases">
        <title>Genomic Encyclopedia of Type Strains, Phase IV (KMG-V): Genome sequencing to study the core and pangenomes of soil and plant-associated prokaryotes.</title>
        <authorList>
            <person name="Whitman W."/>
        </authorList>
    </citation>
    <scope>NUCLEOTIDE SEQUENCE [LARGE SCALE GENOMIC DNA]</scope>
    <source>
        <strain evidence="1 2">ANJLi2</strain>
    </source>
</reference>
<dbReference type="Proteomes" id="UP000541583">
    <property type="component" value="Unassembled WGS sequence"/>
</dbReference>